<evidence type="ECO:0000313" key="3">
    <source>
        <dbReference type="Proteomes" id="UP000275846"/>
    </source>
</evidence>
<accession>A0A3P7D5T6</accession>
<name>A0A3P7D5T6_SCHSO</name>
<dbReference type="Pfam" id="PF00078">
    <property type="entry name" value="RVT_1"/>
    <property type="match status" value="1"/>
</dbReference>
<proteinExistence type="predicted"/>
<protein>
    <recommendedName>
        <fullName evidence="1">Reverse transcriptase domain-containing protein</fullName>
    </recommendedName>
</protein>
<evidence type="ECO:0000313" key="2">
    <source>
        <dbReference type="EMBL" id="VDM00517.1"/>
    </source>
</evidence>
<evidence type="ECO:0000259" key="1">
    <source>
        <dbReference type="Pfam" id="PF00078"/>
    </source>
</evidence>
<dbReference type="PANTHER" id="PTHR33332">
    <property type="entry name" value="REVERSE TRANSCRIPTASE DOMAIN-CONTAINING PROTEIN"/>
    <property type="match status" value="1"/>
</dbReference>
<dbReference type="AlphaFoldDB" id="A0A3P7D5T6"/>
<sequence>MNLIISRHENCSPILSAHTLLGRRIIVGRRQVVCIGQERSSSAVVESGVPQGSVLGPILFLIYVNDCVRNLDCEAAMFADDIKIWNVIQSPADEDKLQINLTRLKRRGNPKDLGVLMTTTLKPSSHCSKVAKRAISVLHAIRRAFLDFDEDLFAKTFGICYARLETLDSSRSELPRKSPEESHQNG</sequence>
<gene>
    <name evidence="2" type="ORF">SSLN_LOCUS14131</name>
</gene>
<keyword evidence="3" id="KW-1185">Reference proteome</keyword>
<dbReference type="OrthoDB" id="6629238at2759"/>
<reference evidence="2 3" key="1">
    <citation type="submission" date="2018-11" db="EMBL/GenBank/DDBJ databases">
        <authorList>
            <consortium name="Pathogen Informatics"/>
        </authorList>
    </citation>
    <scope>NUCLEOTIDE SEQUENCE [LARGE SCALE GENOMIC DNA]</scope>
    <source>
        <strain evidence="2 3">NST_G2</strain>
    </source>
</reference>
<organism evidence="2 3">
    <name type="scientific">Schistocephalus solidus</name>
    <name type="common">Tapeworm</name>
    <dbReference type="NCBI Taxonomy" id="70667"/>
    <lineage>
        <taxon>Eukaryota</taxon>
        <taxon>Metazoa</taxon>
        <taxon>Spiralia</taxon>
        <taxon>Lophotrochozoa</taxon>
        <taxon>Platyhelminthes</taxon>
        <taxon>Cestoda</taxon>
        <taxon>Eucestoda</taxon>
        <taxon>Diphyllobothriidea</taxon>
        <taxon>Diphyllobothriidae</taxon>
        <taxon>Schistocephalus</taxon>
    </lineage>
</organism>
<dbReference type="EMBL" id="UYSU01038677">
    <property type="protein sequence ID" value="VDM00517.1"/>
    <property type="molecule type" value="Genomic_DNA"/>
</dbReference>
<feature type="domain" description="Reverse transcriptase" evidence="1">
    <location>
        <begin position="38"/>
        <end position="90"/>
    </location>
</feature>
<dbReference type="Proteomes" id="UP000275846">
    <property type="component" value="Unassembled WGS sequence"/>
</dbReference>
<dbReference type="InterPro" id="IPR000477">
    <property type="entry name" value="RT_dom"/>
</dbReference>